<protein>
    <submittedName>
        <fullName evidence="1">Uncharacterized protein</fullName>
    </submittedName>
</protein>
<name>A0ACC0CYD7_9PEZI</name>
<proteinExistence type="predicted"/>
<accession>A0ACC0CYD7</accession>
<organism evidence="1 2">
    <name type="scientific">Hypoxylon rubiginosum</name>
    <dbReference type="NCBI Taxonomy" id="110542"/>
    <lineage>
        <taxon>Eukaryota</taxon>
        <taxon>Fungi</taxon>
        <taxon>Dikarya</taxon>
        <taxon>Ascomycota</taxon>
        <taxon>Pezizomycotina</taxon>
        <taxon>Sordariomycetes</taxon>
        <taxon>Xylariomycetidae</taxon>
        <taxon>Xylariales</taxon>
        <taxon>Hypoxylaceae</taxon>
        <taxon>Hypoxylon</taxon>
    </lineage>
</organism>
<keyword evidence="2" id="KW-1185">Reference proteome</keyword>
<dbReference type="Proteomes" id="UP001497680">
    <property type="component" value="Unassembled WGS sequence"/>
</dbReference>
<evidence type="ECO:0000313" key="1">
    <source>
        <dbReference type="EMBL" id="KAI6085485.1"/>
    </source>
</evidence>
<reference evidence="1 2" key="1">
    <citation type="journal article" date="2022" name="New Phytol.">
        <title>Ecological generalism drives hyperdiversity of secondary metabolite gene clusters in xylarialean endophytes.</title>
        <authorList>
            <person name="Franco M.E.E."/>
            <person name="Wisecaver J.H."/>
            <person name="Arnold A.E."/>
            <person name="Ju Y.M."/>
            <person name="Slot J.C."/>
            <person name="Ahrendt S."/>
            <person name="Moore L.P."/>
            <person name="Eastman K.E."/>
            <person name="Scott K."/>
            <person name="Konkel Z."/>
            <person name="Mondo S.J."/>
            <person name="Kuo A."/>
            <person name="Hayes R.D."/>
            <person name="Haridas S."/>
            <person name="Andreopoulos B."/>
            <person name="Riley R."/>
            <person name="LaButti K."/>
            <person name="Pangilinan J."/>
            <person name="Lipzen A."/>
            <person name="Amirebrahimi M."/>
            <person name="Yan J."/>
            <person name="Adam C."/>
            <person name="Keymanesh K."/>
            <person name="Ng V."/>
            <person name="Louie K."/>
            <person name="Northen T."/>
            <person name="Drula E."/>
            <person name="Henrissat B."/>
            <person name="Hsieh H.M."/>
            <person name="Youens-Clark K."/>
            <person name="Lutzoni F."/>
            <person name="Miadlikowska J."/>
            <person name="Eastwood D.C."/>
            <person name="Hamelin R.C."/>
            <person name="Grigoriev I.V."/>
            <person name="U'Ren J.M."/>
        </authorList>
    </citation>
    <scope>NUCLEOTIDE SEQUENCE [LARGE SCALE GENOMIC DNA]</scope>
    <source>
        <strain evidence="1 2">ER1909</strain>
    </source>
</reference>
<comment type="caution">
    <text evidence="1">The sequence shown here is derived from an EMBL/GenBank/DDBJ whole genome shotgun (WGS) entry which is preliminary data.</text>
</comment>
<evidence type="ECO:0000313" key="2">
    <source>
        <dbReference type="Proteomes" id="UP001497680"/>
    </source>
</evidence>
<gene>
    <name evidence="1" type="ORF">F4821DRAFT_240724</name>
</gene>
<dbReference type="EMBL" id="MU394325">
    <property type="protein sequence ID" value="KAI6085485.1"/>
    <property type="molecule type" value="Genomic_DNA"/>
</dbReference>
<sequence length="148" mass="16704">MYTIHVRGFYTIHLTSLIINTLRESDGVTVSNPKPYIVEPSYSDLGGEGLAISSLWGNKEPNMRQLKQLDRARLADLKTMFDARRERRDTARDWAGNALNDLVETRGRIGIGKHFFQKSIGLLASIKGVERPAFARSPKRLHLNSPPM</sequence>